<dbReference type="InterPro" id="IPR007848">
    <property type="entry name" value="Small_mtfrase_dom"/>
</dbReference>
<dbReference type="NCBIfam" id="TIGR00536">
    <property type="entry name" value="hemK_fam"/>
    <property type="match status" value="1"/>
</dbReference>
<name>A0A838XXK3_9NEIS</name>
<dbReference type="HAMAP" id="MF_02126">
    <property type="entry name" value="RF_methyltr_PrmC"/>
    <property type="match status" value="1"/>
</dbReference>
<evidence type="ECO:0000256" key="1">
    <source>
        <dbReference type="ARBA" id="ARBA00022603"/>
    </source>
</evidence>
<feature type="binding site" evidence="5">
    <location>
        <position position="178"/>
    </location>
    <ligand>
        <name>S-adenosyl-L-methionine</name>
        <dbReference type="ChEBI" id="CHEBI:59789"/>
    </ligand>
</feature>
<evidence type="ECO:0000256" key="2">
    <source>
        <dbReference type="ARBA" id="ARBA00022679"/>
    </source>
</evidence>
<organism evidence="8 9">
    <name type="scientific">Aquitalea aquatica</name>
    <dbReference type="NCBI Taxonomy" id="3044273"/>
    <lineage>
        <taxon>Bacteria</taxon>
        <taxon>Pseudomonadati</taxon>
        <taxon>Pseudomonadota</taxon>
        <taxon>Betaproteobacteria</taxon>
        <taxon>Neisseriales</taxon>
        <taxon>Chromobacteriaceae</taxon>
        <taxon>Aquitalea</taxon>
    </lineage>
</organism>
<dbReference type="EMBL" id="JACERN010000006">
    <property type="protein sequence ID" value="MBA4707136.1"/>
    <property type="molecule type" value="Genomic_DNA"/>
</dbReference>
<keyword evidence="1 5" id="KW-0489">Methyltransferase</keyword>
<dbReference type="CDD" id="cd02440">
    <property type="entry name" value="AdoMet_MTases"/>
    <property type="match status" value="1"/>
</dbReference>
<dbReference type="Pfam" id="PF17827">
    <property type="entry name" value="PrmC_N"/>
    <property type="match status" value="1"/>
</dbReference>
<dbReference type="PANTHER" id="PTHR18895">
    <property type="entry name" value="HEMK METHYLTRANSFERASE"/>
    <property type="match status" value="1"/>
</dbReference>
<evidence type="ECO:0000259" key="6">
    <source>
        <dbReference type="Pfam" id="PF05175"/>
    </source>
</evidence>
<protein>
    <recommendedName>
        <fullName evidence="5">Release factor glutamine methyltransferase</fullName>
        <shortName evidence="5">RF MTase</shortName>
        <ecNumber evidence="5">2.1.1.297</ecNumber>
    </recommendedName>
    <alternativeName>
        <fullName evidence="5">N5-glutamine methyltransferase PrmC</fullName>
    </alternativeName>
    <alternativeName>
        <fullName evidence="5">Protein-(glutamine-N5) MTase PrmC</fullName>
    </alternativeName>
    <alternativeName>
        <fullName evidence="5">Protein-glutamine N-methyltransferase PrmC</fullName>
    </alternativeName>
</protein>
<dbReference type="Pfam" id="PF05175">
    <property type="entry name" value="MTS"/>
    <property type="match status" value="1"/>
</dbReference>
<evidence type="ECO:0000313" key="8">
    <source>
        <dbReference type="EMBL" id="MBA4707136.1"/>
    </source>
</evidence>
<accession>A0A838XXK3</accession>
<dbReference type="RefSeq" id="WP_181834469.1">
    <property type="nucleotide sequence ID" value="NZ_JACERN010000006.1"/>
</dbReference>
<dbReference type="PROSITE" id="PS00092">
    <property type="entry name" value="N6_MTASE"/>
    <property type="match status" value="1"/>
</dbReference>
<dbReference type="GO" id="GO:0003676">
    <property type="term" value="F:nucleic acid binding"/>
    <property type="evidence" value="ECO:0007669"/>
    <property type="project" value="InterPro"/>
</dbReference>
<keyword evidence="9" id="KW-1185">Reference proteome</keyword>
<feature type="binding site" evidence="5">
    <location>
        <begin position="112"/>
        <end position="116"/>
    </location>
    <ligand>
        <name>S-adenosyl-L-methionine</name>
        <dbReference type="ChEBI" id="CHEBI:59789"/>
    </ligand>
</feature>
<dbReference type="FunFam" id="3.40.50.150:FF:000053">
    <property type="entry name" value="Release factor glutamine methyltransferase"/>
    <property type="match status" value="1"/>
</dbReference>
<dbReference type="InterPro" id="IPR002052">
    <property type="entry name" value="DNA_methylase_N6_adenine_CS"/>
</dbReference>
<feature type="binding site" evidence="5">
    <location>
        <position position="162"/>
    </location>
    <ligand>
        <name>S-adenosyl-L-methionine</name>
        <dbReference type="ChEBI" id="CHEBI:59789"/>
    </ligand>
</feature>
<dbReference type="GO" id="GO:0032259">
    <property type="term" value="P:methylation"/>
    <property type="evidence" value="ECO:0007669"/>
    <property type="project" value="UniProtKB-KW"/>
</dbReference>
<dbReference type="Gene3D" id="3.40.50.150">
    <property type="entry name" value="Vaccinia Virus protein VP39"/>
    <property type="match status" value="1"/>
</dbReference>
<evidence type="ECO:0000259" key="7">
    <source>
        <dbReference type="Pfam" id="PF17827"/>
    </source>
</evidence>
<evidence type="ECO:0000256" key="5">
    <source>
        <dbReference type="HAMAP-Rule" id="MF_02126"/>
    </source>
</evidence>
<gene>
    <name evidence="5 8" type="primary">prmC</name>
    <name evidence="8" type="ORF">H2Z84_01875</name>
</gene>
<dbReference type="InterPro" id="IPR040758">
    <property type="entry name" value="PrmC_N"/>
</dbReference>
<keyword evidence="2 5" id="KW-0808">Transferase</keyword>
<dbReference type="AlphaFoldDB" id="A0A838XXK3"/>
<dbReference type="EC" id="2.1.1.297" evidence="5"/>
<feature type="binding site" evidence="5">
    <location>
        <begin position="178"/>
        <end position="181"/>
    </location>
    <ligand>
        <name>substrate</name>
    </ligand>
</feature>
<evidence type="ECO:0000256" key="4">
    <source>
        <dbReference type="ARBA" id="ARBA00048391"/>
    </source>
</evidence>
<dbReference type="GO" id="GO:0102559">
    <property type="term" value="F:peptide chain release factor N(5)-glutamine methyltransferase activity"/>
    <property type="evidence" value="ECO:0007669"/>
    <property type="project" value="UniProtKB-EC"/>
</dbReference>
<dbReference type="InterPro" id="IPR019874">
    <property type="entry name" value="RF_methyltr_PrmC"/>
</dbReference>
<evidence type="ECO:0000256" key="3">
    <source>
        <dbReference type="ARBA" id="ARBA00022691"/>
    </source>
</evidence>
<comment type="function">
    <text evidence="5">Methylates the class 1 translation termination release factors RF1/PrfA and RF2/PrfB on the glutamine residue of the universally conserved GGQ motif.</text>
</comment>
<proteinExistence type="inferred from homology"/>
<dbReference type="NCBIfam" id="TIGR03534">
    <property type="entry name" value="RF_mod_PrmC"/>
    <property type="match status" value="1"/>
</dbReference>
<dbReference type="SUPFAM" id="SSF53335">
    <property type="entry name" value="S-adenosyl-L-methionine-dependent methyltransferases"/>
    <property type="match status" value="1"/>
</dbReference>
<dbReference type="InterPro" id="IPR004556">
    <property type="entry name" value="HemK-like"/>
</dbReference>
<comment type="caution">
    <text evidence="8">The sequence shown here is derived from an EMBL/GenBank/DDBJ whole genome shotgun (WGS) entry which is preliminary data.</text>
</comment>
<dbReference type="InterPro" id="IPR050320">
    <property type="entry name" value="N5-glutamine_MTase"/>
</dbReference>
<comment type="catalytic activity">
    <reaction evidence="4 5">
        <text>L-glutaminyl-[peptide chain release factor] + S-adenosyl-L-methionine = N(5)-methyl-L-glutaminyl-[peptide chain release factor] + S-adenosyl-L-homocysteine + H(+)</text>
        <dbReference type="Rhea" id="RHEA:42896"/>
        <dbReference type="Rhea" id="RHEA-COMP:10271"/>
        <dbReference type="Rhea" id="RHEA-COMP:10272"/>
        <dbReference type="ChEBI" id="CHEBI:15378"/>
        <dbReference type="ChEBI" id="CHEBI:30011"/>
        <dbReference type="ChEBI" id="CHEBI:57856"/>
        <dbReference type="ChEBI" id="CHEBI:59789"/>
        <dbReference type="ChEBI" id="CHEBI:61891"/>
        <dbReference type="EC" id="2.1.1.297"/>
    </reaction>
</comment>
<feature type="domain" description="Release factor glutamine methyltransferase N-terminal" evidence="7">
    <location>
        <begin position="5"/>
        <end position="68"/>
    </location>
</feature>
<keyword evidence="3 5" id="KW-0949">S-adenosyl-L-methionine</keyword>
<sequence length="273" mass="29816">MLTLQQALRRHPLPRLEARMLLQHVRPGLTHARLIADPDLLLSEAETSQFEQLALRRLQGEPMAYLLGEREFYGRNFRVSPAVLIPRPETEHLVEAALERLGQAPAQVVDLGCGSGAIAITLALEAAAWVVSAVDLSPDALQVAMGNAQQLGASVRFQQGSWYQPLGELAGFDLIVSNPPYIEQHDHHLAEGDVRFEPRMALTDEHDGLSCLREIIAGAPARLKAGGWLMLEHGFDQGDVVRQLLRSAGLQNVATLPDLAGLDRVSIGQMADN</sequence>
<feature type="binding site" evidence="5">
    <location>
        <position position="135"/>
    </location>
    <ligand>
        <name>S-adenosyl-L-methionine</name>
        <dbReference type="ChEBI" id="CHEBI:59789"/>
    </ligand>
</feature>
<dbReference type="Gene3D" id="1.10.8.10">
    <property type="entry name" value="DNA helicase RuvA subunit, C-terminal domain"/>
    <property type="match status" value="1"/>
</dbReference>
<dbReference type="InterPro" id="IPR029063">
    <property type="entry name" value="SAM-dependent_MTases_sf"/>
</dbReference>
<reference evidence="8 9" key="1">
    <citation type="submission" date="2020-07" db="EMBL/GenBank/DDBJ databases">
        <title>Draft genome sequence of violacein-producing bacteria and related species.</title>
        <authorList>
            <person name="Wilson H.S."/>
            <person name="De Leon M.E."/>
        </authorList>
    </citation>
    <scope>NUCLEOTIDE SEQUENCE [LARGE SCALE GENOMIC DNA]</scope>
    <source>
        <strain evidence="8 9">HSC-21Su07</strain>
    </source>
</reference>
<dbReference type="PANTHER" id="PTHR18895:SF74">
    <property type="entry name" value="MTRF1L RELEASE FACTOR GLUTAMINE METHYLTRANSFERASE"/>
    <property type="match status" value="1"/>
</dbReference>
<evidence type="ECO:0000313" key="9">
    <source>
        <dbReference type="Proteomes" id="UP000545606"/>
    </source>
</evidence>
<comment type="similarity">
    <text evidence="5">Belongs to the protein N5-glutamine methyltransferase family. PrmC subfamily.</text>
</comment>
<feature type="domain" description="Methyltransferase small" evidence="6">
    <location>
        <begin position="99"/>
        <end position="188"/>
    </location>
</feature>
<dbReference type="Proteomes" id="UP000545606">
    <property type="component" value="Unassembled WGS sequence"/>
</dbReference>